<dbReference type="EMBL" id="FOXQ01000001">
    <property type="protein sequence ID" value="SFP67696.1"/>
    <property type="molecule type" value="Genomic_DNA"/>
</dbReference>
<accession>A0A1I5SBJ1</accession>
<dbReference type="SUPFAM" id="SSF52833">
    <property type="entry name" value="Thioredoxin-like"/>
    <property type="match status" value="1"/>
</dbReference>
<dbReference type="InterPro" id="IPR036249">
    <property type="entry name" value="Thioredoxin-like_sf"/>
</dbReference>
<dbReference type="OrthoDB" id="195735at2"/>
<sequence>MKGILFTLGLFIFLQAQSQSTDTAHLYNPKADAEKEIAAAVKLAKSTDKYVLIQGGGNWCSWCKRFSITVANDAKLDSIVNADFVVYHLNYSEENKNQKLFAKYGYPQRFGFPVFIVLDENGNRIHTQNSVYLEEGKGYNKEKIADFFTAWSPAALDPKNYNGK</sequence>
<evidence type="ECO:0000313" key="2">
    <source>
        <dbReference type="Proteomes" id="UP000199031"/>
    </source>
</evidence>
<reference evidence="1 2" key="1">
    <citation type="submission" date="2016-10" db="EMBL/GenBank/DDBJ databases">
        <authorList>
            <person name="de Groot N.N."/>
        </authorList>
    </citation>
    <scope>NUCLEOTIDE SEQUENCE [LARGE SCALE GENOMIC DNA]</scope>
    <source>
        <strain evidence="1 2">DSM 28286</strain>
    </source>
</reference>
<keyword evidence="2" id="KW-1185">Reference proteome</keyword>
<organism evidence="1 2">
    <name type="scientific">Parafilimonas terrae</name>
    <dbReference type="NCBI Taxonomy" id="1465490"/>
    <lineage>
        <taxon>Bacteria</taxon>
        <taxon>Pseudomonadati</taxon>
        <taxon>Bacteroidota</taxon>
        <taxon>Chitinophagia</taxon>
        <taxon>Chitinophagales</taxon>
        <taxon>Chitinophagaceae</taxon>
        <taxon>Parafilimonas</taxon>
    </lineage>
</organism>
<dbReference type="STRING" id="1465490.SAMN05444277_101667"/>
<dbReference type="Proteomes" id="UP000199031">
    <property type="component" value="Unassembled WGS sequence"/>
</dbReference>
<evidence type="ECO:0000313" key="1">
    <source>
        <dbReference type="EMBL" id="SFP67696.1"/>
    </source>
</evidence>
<name>A0A1I5SBJ1_9BACT</name>
<gene>
    <name evidence="1" type="ORF">SAMN05444277_101667</name>
</gene>
<protein>
    <submittedName>
        <fullName evidence="1">Thioredoxin-like</fullName>
    </submittedName>
</protein>
<proteinExistence type="predicted"/>
<dbReference type="AlphaFoldDB" id="A0A1I5SBJ1"/>
<dbReference type="RefSeq" id="WP_090654436.1">
    <property type="nucleotide sequence ID" value="NZ_FOXQ01000001.1"/>
</dbReference>
<dbReference type="Gene3D" id="3.40.30.10">
    <property type="entry name" value="Glutaredoxin"/>
    <property type="match status" value="1"/>
</dbReference>
<dbReference type="Pfam" id="PF13899">
    <property type="entry name" value="Thioredoxin_7"/>
    <property type="match status" value="1"/>
</dbReference>